<evidence type="ECO:0008006" key="4">
    <source>
        <dbReference type="Google" id="ProtNLM"/>
    </source>
</evidence>
<dbReference type="Proteomes" id="UP001183809">
    <property type="component" value="Unassembled WGS sequence"/>
</dbReference>
<name>A0ABU2U8M2_9ACTN</name>
<feature type="region of interest" description="Disordered" evidence="1">
    <location>
        <begin position="204"/>
        <end position="231"/>
    </location>
</feature>
<feature type="compositionally biased region" description="Basic and acidic residues" evidence="1">
    <location>
        <begin position="209"/>
        <end position="221"/>
    </location>
</feature>
<evidence type="ECO:0000313" key="2">
    <source>
        <dbReference type="EMBL" id="MDT0469574.1"/>
    </source>
</evidence>
<reference evidence="3" key="1">
    <citation type="submission" date="2023-07" db="EMBL/GenBank/DDBJ databases">
        <title>30 novel species of actinomycetes from the DSMZ collection.</title>
        <authorList>
            <person name="Nouioui I."/>
        </authorList>
    </citation>
    <scope>NUCLEOTIDE SEQUENCE [LARGE SCALE GENOMIC DNA]</scope>
    <source>
        <strain evidence="3">DSM 41699</strain>
    </source>
</reference>
<accession>A0ABU2U8M2</accession>
<comment type="caution">
    <text evidence="2">The sequence shown here is derived from an EMBL/GenBank/DDBJ whole genome shotgun (WGS) entry which is preliminary data.</text>
</comment>
<protein>
    <recommendedName>
        <fullName evidence="4">Transposase</fullName>
    </recommendedName>
</protein>
<evidence type="ECO:0000256" key="1">
    <source>
        <dbReference type="SAM" id="MobiDB-lite"/>
    </source>
</evidence>
<keyword evidence="3" id="KW-1185">Reference proteome</keyword>
<proteinExistence type="predicted"/>
<dbReference type="EMBL" id="JAVREY010000116">
    <property type="protein sequence ID" value="MDT0469574.1"/>
    <property type="molecule type" value="Genomic_DNA"/>
</dbReference>
<organism evidence="2 3">
    <name type="scientific">Streptomyces gibsoniae</name>
    <dbReference type="NCBI Taxonomy" id="3075529"/>
    <lineage>
        <taxon>Bacteria</taxon>
        <taxon>Bacillati</taxon>
        <taxon>Actinomycetota</taxon>
        <taxon>Actinomycetes</taxon>
        <taxon>Kitasatosporales</taxon>
        <taxon>Streptomycetaceae</taxon>
        <taxon>Streptomyces</taxon>
    </lineage>
</organism>
<gene>
    <name evidence="2" type="ORF">RM764_42655</name>
</gene>
<feature type="non-terminal residue" evidence="2">
    <location>
        <position position="317"/>
    </location>
</feature>
<evidence type="ECO:0000313" key="3">
    <source>
        <dbReference type="Proteomes" id="UP001183809"/>
    </source>
</evidence>
<sequence>MYLRTVTRKNKNGSSVNYLQLAHNEWDAAAQVSRRTVLYNFGRADQVDRDAIARLVASLSQVLAPGQAMAATAPPGLAFTESRPLGGTHALDGLWRRLGIDAMIRGLVKDPRARERTERTLFALVANRALKPSSKLAASHWVSDDVAIEGLPAVDDDACYRAMDRLLTMETPLAEQVYWAVADLLNLEVDLLFFDTTSTYFETGQADEPLARDEHGRRRPEPGPQDGDAAADTEEAAQLRGFRAFGKSKDHRDDLPQVIIGMAVTRTGIPIRVWSWPNAVAFTGPGHGSRRQSPVWVGEYAGRSAAWCRTGSCGASR</sequence>